<accession>A0ABV1YW09</accession>
<evidence type="ECO:0000256" key="1">
    <source>
        <dbReference type="SAM" id="SignalP"/>
    </source>
</evidence>
<organism evidence="2 3">
    <name type="scientific">Mesorhizobium caraganae</name>
    <dbReference type="NCBI Taxonomy" id="483206"/>
    <lineage>
        <taxon>Bacteria</taxon>
        <taxon>Pseudomonadati</taxon>
        <taxon>Pseudomonadota</taxon>
        <taxon>Alphaproteobacteria</taxon>
        <taxon>Hyphomicrobiales</taxon>
        <taxon>Phyllobacteriaceae</taxon>
        <taxon>Mesorhizobium</taxon>
    </lineage>
</organism>
<keyword evidence="1" id="KW-0732">Signal</keyword>
<comment type="caution">
    <text evidence="2">The sequence shown here is derived from an EMBL/GenBank/DDBJ whole genome shotgun (WGS) entry which is preliminary data.</text>
</comment>
<feature type="chain" id="PRO_5045571076" evidence="1">
    <location>
        <begin position="22"/>
        <end position="163"/>
    </location>
</feature>
<proteinExistence type="predicted"/>
<dbReference type="RefSeq" id="WP_352556943.1">
    <property type="nucleotide sequence ID" value="NZ_JAMYQB010000004.1"/>
</dbReference>
<keyword evidence="3" id="KW-1185">Reference proteome</keyword>
<feature type="signal peptide" evidence="1">
    <location>
        <begin position="1"/>
        <end position="21"/>
    </location>
</feature>
<sequence>MRRLLAIALTGMALWASAAAAADGSKSPAWIGKRVNLFMNLCPATAPSFGRFKAVARQSGFKAGSDGMQVYKATEIVASIKNWSGRCDCLVSFGTNDPKQAANMILRRLLTKYGSKFQADDDPKSLGELMTSNGNLSVQIVTTRRAGGQWVGAVVHGNQKCPA</sequence>
<reference evidence="2 3" key="1">
    <citation type="journal article" date="2024" name="Proc. Natl. Acad. Sci. U.S.A.">
        <title>The evolutionary genomics of adaptation to stress in wild rhizobium bacteria.</title>
        <authorList>
            <person name="Kehlet-Delgado H."/>
            <person name="Montoya A.P."/>
            <person name="Jensen K.T."/>
            <person name="Wendlandt C.E."/>
            <person name="Dexheimer C."/>
            <person name="Roberts M."/>
            <person name="Torres Martinez L."/>
            <person name="Friesen M.L."/>
            <person name="Griffitts J.S."/>
            <person name="Porter S.S."/>
        </authorList>
    </citation>
    <scope>NUCLEOTIDE SEQUENCE [LARGE SCALE GENOMIC DNA]</scope>
    <source>
        <strain evidence="2 3">M0641</strain>
    </source>
</reference>
<evidence type="ECO:0000313" key="3">
    <source>
        <dbReference type="Proteomes" id="UP001433071"/>
    </source>
</evidence>
<dbReference type="Proteomes" id="UP001433071">
    <property type="component" value="Unassembled WGS sequence"/>
</dbReference>
<protein>
    <submittedName>
        <fullName evidence="2">Uncharacterized protein</fullName>
    </submittedName>
</protein>
<name>A0ABV1YW09_9HYPH</name>
<evidence type="ECO:0000313" key="2">
    <source>
        <dbReference type="EMBL" id="MER9403867.1"/>
    </source>
</evidence>
<dbReference type="EMBL" id="JAMYQB010000004">
    <property type="protein sequence ID" value="MER9403867.1"/>
    <property type="molecule type" value="Genomic_DNA"/>
</dbReference>
<gene>
    <name evidence="2" type="ORF">NKI36_07365</name>
</gene>